<dbReference type="AlphaFoldDB" id="A0ABD3ZME7"/>
<gene>
    <name evidence="1" type="ORF">B4067_0318</name>
</gene>
<protein>
    <submittedName>
        <fullName evidence="1">Uncharacterized protein</fullName>
    </submittedName>
</protein>
<evidence type="ECO:0000313" key="1">
    <source>
        <dbReference type="EMBL" id="KIL29328.1"/>
    </source>
</evidence>
<sequence length="40" mass="4302">MNDYDVASVKPASPFDCFINQNSESLSVGAIDDPSIRKGL</sequence>
<accession>A0ABD3ZME7</accession>
<proteinExistence type="predicted"/>
<reference evidence="1 2" key="1">
    <citation type="submission" date="2014-11" db="EMBL/GenBank/DDBJ databases">
        <title>Draft Genome Sequences of Nine Bacillus subtilis Strains that Form Spores with High Heat-Resistance.</title>
        <authorList>
            <person name="Krawcyk A.O."/>
            <person name="Berendsen E.M."/>
            <person name="de Jong A."/>
            <person name="Holsappel S."/>
            <person name="Eijlander R.T."/>
            <person name="Wells-Bennik M."/>
            <person name="Kuipers O.P."/>
        </authorList>
    </citation>
    <scope>NUCLEOTIDE SEQUENCE [LARGE SCALE GENOMIC DNA]</scope>
    <source>
        <strain evidence="1 2">B4067</strain>
    </source>
</reference>
<dbReference type="Proteomes" id="UP000031970">
    <property type="component" value="Unassembled WGS sequence"/>
</dbReference>
<organism evidence="1 2">
    <name type="scientific">Bacillus subtilis subsp. subtilis</name>
    <dbReference type="NCBI Taxonomy" id="135461"/>
    <lineage>
        <taxon>Bacteria</taxon>
        <taxon>Bacillati</taxon>
        <taxon>Bacillota</taxon>
        <taxon>Bacilli</taxon>
        <taxon>Bacillales</taxon>
        <taxon>Bacillaceae</taxon>
        <taxon>Bacillus</taxon>
    </lineage>
</organism>
<comment type="caution">
    <text evidence="1">The sequence shown here is derived from an EMBL/GenBank/DDBJ whole genome shotgun (WGS) entry which is preliminary data.</text>
</comment>
<evidence type="ECO:0000313" key="2">
    <source>
        <dbReference type="Proteomes" id="UP000031970"/>
    </source>
</evidence>
<name>A0ABD3ZME7_BACIU</name>
<dbReference type="EMBL" id="JSXS01000167">
    <property type="protein sequence ID" value="KIL29328.1"/>
    <property type="molecule type" value="Genomic_DNA"/>
</dbReference>